<evidence type="ECO:0000256" key="5">
    <source>
        <dbReference type="ARBA" id="ARBA00023136"/>
    </source>
</evidence>
<feature type="region of interest" description="Disordered" evidence="6">
    <location>
        <begin position="1"/>
        <end position="149"/>
    </location>
</feature>
<feature type="transmembrane region" description="Helical" evidence="7">
    <location>
        <begin position="334"/>
        <end position="358"/>
    </location>
</feature>
<protein>
    <submittedName>
        <fullName evidence="9">Major facilitator superfamily transporter</fullName>
    </submittedName>
</protein>
<feature type="transmembrane region" description="Helical" evidence="7">
    <location>
        <begin position="667"/>
        <end position="689"/>
    </location>
</feature>
<reference evidence="9 10" key="1">
    <citation type="journal article" date="2016" name="Genome Biol. Evol.">
        <title>Divergent and convergent evolution of fungal pathogenicity.</title>
        <authorList>
            <person name="Shang Y."/>
            <person name="Xiao G."/>
            <person name="Zheng P."/>
            <person name="Cen K."/>
            <person name="Zhan S."/>
            <person name="Wang C."/>
        </authorList>
    </citation>
    <scope>NUCLEOTIDE SEQUENCE [LARGE SCALE GENOMIC DNA]</scope>
    <source>
        <strain evidence="9 10">RCEF 264</strain>
    </source>
</reference>
<keyword evidence="3 7" id="KW-0812">Transmembrane</keyword>
<feature type="compositionally biased region" description="Basic residues" evidence="6">
    <location>
        <begin position="128"/>
        <end position="137"/>
    </location>
</feature>
<comment type="subcellular location">
    <subcellularLocation>
        <location evidence="1">Membrane</location>
        <topology evidence="1">Multi-pass membrane protein</topology>
    </subcellularLocation>
</comment>
<feature type="transmembrane region" description="Helical" evidence="7">
    <location>
        <begin position="595"/>
        <end position="615"/>
    </location>
</feature>
<comment type="caution">
    <text evidence="9">The sequence shown here is derived from an EMBL/GenBank/DDBJ whole genome shotgun (WGS) entry which is preliminary data.</text>
</comment>
<evidence type="ECO:0000313" key="10">
    <source>
        <dbReference type="Proteomes" id="UP000076874"/>
    </source>
</evidence>
<accession>A0A167UVD3</accession>
<keyword evidence="10" id="KW-1185">Reference proteome</keyword>
<dbReference type="Pfam" id="PF07690">
    <property type="entry name" value="MFS_1"/>
    <property type="match status" value="1"/>
</dbReference>
<evidence type="ECO:0000256" key="4">
    <source>
        <dbReference type="ARBA" id="ARBA00022989"/>
    </source>
</evidence>
<evidence type="ECO:0000259" key="8">
    <source>
        <dbReference type="PROSITE" id="PS50850"/>
    </source>
</evidence>
<feature type="compositionally biased region" description="Low complexity" evidence="6">
    <location>
        <begin position="428"/>
        <end position="448"/>
    </location>
</feature>
<name>A0A167UVD3_9HYPO</name>
<dbReference type="PANTHER" id="PTHR23504:SF6">
    <property type="entry name" value="MULTIDRUG TRANSPORTER, PUTATIVE (AFU_ORTHOLOGUE AFUA_4G08740)-RELATED"/>
    <property type="match status" value="1"/>
</dbReference>
<dbReference type="EMBL" id="AZHD01000007">
    <property type="protein sequence ID" value="OAA61944.1"/>
    <property type="molecule type" value="Genomic_DNA"/>
</dbReference>
<evidence type="ECO:0000256" key="7">
    <source>
        <dbReference type="SAM" id="Phobius"/>
    </source>
</evidence>
<keyword evidence="2" id="KW-0813">Transport</keyword>
<dbReference type="PANTHER" id="PTHR23504">
    <property type="entry name" value="MAJOR FACILITATOR SUPERFAMILY DOMAIN-CONTAINING PROTEIN 10"/>
    <property type="match status" value="1"/>
</dbReference>
<feature type="compositionally biased region" description="Low complexity" evidence="6">
    <location>
        <begin position="106"/>
        <end position="115"/>
    </location>
</feature>
<evidence type="ECO:0000313" key="9">
    <source>
        <dbReference type="EMBL" id="OAA61944.1"/>
    </source>
</evidence>
<proteinExistence type="predicted"/>
<dbReference type="Proteomes" id="UP000076874">
    <property type="component" value="Unassembled WGS sequence"/>
</dbReference>
<feature type="region of interest" description="Disordered" evidence="6">
    <location>
        <begin position="428"/>
        <end position="452"/>
    </location>
</feature>
<dbReference type="InterPro" id="IPR020846">
    <property type="entry name" value="MFS_dom"/>
</dbReference>
<feature type="domain" description="Major facilitator superfamily (MFS) profile" evidence="8">
    <location>
        <begin position="160"/>
        <end position="694"/>
    </location>
</feature>
<evidence type="ECO:0000256" key="6">
    <source>
        <dbReference type="SAM" id="MobiDB-lite"/>
    </source>
</evidence>
<dbReference type="InterPro" id="IPR011701">
    <property type="entry name" value="MFS"/>
</dbReference>
<feature type="compositionally biased region" description="Basic and acidic residues" evidence="6">
    <location>
        <begin position="1"/>
        <end position="12"/>
    </location>
</feature>
<dbReference type="InterPro" id="IPR036259">
    <property type="entry name" value="MFS_trans_sf"/>
</dbReference>
<feature type="compositionally biased region" description="Acidic residues" evidence="6">
    <location>
        <begin position="61"/>
        <end position="71"/>
    </location>
</feature>
<gene>
    <name evidence="9" type="ORF">SPI_04803</name>
</gene>
<feature type="transmembrane region" description="Helical" evidence="7">
    <location>
        <begin position="235"/>
        <end position="253"/>
    </location>
</feature>
<dbReference type="SUPFAM" id="SSF103473">
    <property type="entry name" value="MFS general substrate transporter"/>
    <property type="match status" value="1"/>
</dbReference>
<sequence length="709" mass="75576">MRDPAGGHDEKQQPFVPNVGLRAAAGTAAAAAPARGAGVPAGTAASSGRDKGKETSFDGGGDNDDDDDDDTLAGSSQVDFEKGDKRFDDGNDGDDGDDVNRRLLAGPSSPASGSASDDDDNDNDTTRKAKPPKRTSGKTKNNNNHRQEHVRWRDLPEKGQLTVLTLARLSEPLVQTSLQSYMFYQLKSFRPDLPDSVIASQSGILHASFTAAQFLTAMVWGRLADSPRFGRKKVLMIGLTGTLFSCLGFGFAQSFWQALVFRSIGGATNGNVGVLRTMISEIVRERKYQSRAFLILPMTFNVGVIIGPILGGVLSDPAHSYPSLFGGNAFLERFPYAAPNVLSAFFLLSALLAVWLGLEETLDARHGKRDHGIELRRKVAALFRRGAPADAIAYTPLATHSRHVSDVSEASTVSVEMADVAVGGDGTSATAATATTTNSSSSSSSSTTKARRRLRYTQRLPFRRIFTKNVTLTLLAQSIFAFHMGTFNSLWFVFLSTPVFDPAATPAAHALPQKLPFVFTGGIGLPPREVGMAMAILGVFGILLQLLLYPAVSARLGTVRSWRLFLCCFPVTYCVVPFLSLVPSAAPPPHAKTGVAVWLAIAAVLLCHVVGRTFALPAQTILVNNCTPHPSVLGTLHGVAQSTSSLARTVGPMLCGYLYGLGLQHGLVGAVFWGLSGVAVCGFVASLLVREGNGHSIWLDGDVEDEDEE</sequence>
<feature type="compositionally biased region" description="Low complexity" evidence="6">
    <location>
        <begin position="19"/>
        <end position="45"/>
    </location>
</feature>
<dbReference type="OrthoDB" id="10262656at2759"/>
<keyword evidence="4 7" id="KW-1133">Transmembrane helix</keyword>
<feature type="transmembrane region" description="Helical" evidence="7">
    <location>
        <begin position="472"/>
        <end position="494"/>
    </location>
</feature>
<dbReference type="GO" id="GO:0016020">
    <property type="term" value="C:membrane"/>
    <property type="evidence" value="ECO:0007669"/>
    <property type="project" value="UniProtKB-SubCell"/>
</dbReference>
<evidence type="ECO:0000256" key="2">
    <source>
        <dbReference type="ARBA" id="ARBA00022448"/>
    </source>
</evidence>
<feature type="transmembrane region" description="Helical" evidence="7">
    <location>
        <begin position="530"/>
        <end position="552"/>
    </location>
</feature>
<evidence type="ECO:0000256" key="1">
    <source>
        <dbReference type="ARBA" id="ARBA00004141"/>
    </source>
</evidence>
<organism evidence="9 10">
    <name type="scientific">Niveomyces insectorum RCEF 264</name>
    <dbReference type="NCBI Taxonomy" id="1081102"/>
    <lineage>
        <taxon>Eukaryota</taxon>
        <taxon>Fungi</taxon>
        <taxon>Dikarya</taxon>
        <taxon>Ascomycota</taxon>
        <taxon>Pezizomycotina</taxon>
        <taxon>Sordariomycetes</taxon>
        <taxon>Hypocreomycetidae</taxon>
        <taxon>Hypocreales</taxon>
        <taxon>Cordycipitaceae</taxon>
        <taxon>Niveomyces</taxon>
    </lineage>
</organism>
<evidence type="ECO:0000256" key="3">
    <source>
        <dbReference type="ARBA" id="ARBA00022692"/>
    </source>
</evidence>
<dbReference type="CDD" id="cd17330">
    <property type="entry name" value="MFS_SLC46_TetA_like"/>
    <property type="match status" value="1"/>
</dbReference>
<dbReference type="PROSITE" id="PS50850">
    <property type="entry name" value="MFS"/>
    <property type="match status" value="1"/>
</dbReference>
<dbReference type="AlphaFoldDB" id="A0A167UVD3"/>
<feature type="compositionally biased region" description="Basic and acidic residues" evidence="6">
    <location>
        <begin position="79"/>
        <end position="89"/>
    </location>
</feature>
<feature type="transmembrane region" description="Helical" evidence="7">
    <location>
        <begin position="564"/>
        <end position="583"/>
    </location>
</feature>
<dbReference type="GO" id="GO:0022857">
    <property type="term" value="F:transmembrane transporter activity"/>
    <property type="evidence" value="ECO:0007669"/>
    <property type="project" value="InterPro"/>
</dbReference>
<keyword evidence="5 7" id="KW-0472">Membrane</keyword>
<feature type="transmembrane region" description="Helical" evidence="7">
    <location>
        <begin position="291"/>
        <end position="314"/>
    </location>
</feature>
<dbReference type="Gene3D" id="1.20.1250.20">
    <property type="entry name" value="MFS general substrate transporter like domains"/>
    <property type="match status" value="1"/>
</dbReference>